<dbReference type="OrthoDB" id="206946at2759"/>
<dbReference type="Pfam" id="PF13646">
    <property type="entry name" value="HEAT_2"/>
    <property type="match status" value="3"/>
</dbReference>
<dbReference type="SUPFAM" id="SSF48371">
    <property type="entry name" value="ARM repeat"/>
    <property type="match status" value="1"/>
</dbReference>
<dbReference type="SMART" id="SM00567">
    <property type="entry name" value="EZ_HEAT"/>
    <property type="match status" value="9"/>
</dbReference>
<dbReference type="GO" id="GO:0019135">
    <property type="term" value="F:deoxyhypusine monooxygenase activity"/>
    <property type="evidence" value="ECO:0007669"/>
    <property type="project" value="TreeGrafter"/>
</dbReference>
<gene>
    <name evidence="2" type="ORF">PECAL_6P00280</name>
</gene>
<feature type="region of interest" description="Disordered" evidence="1">
    <location>
        <begin position="1"/>
        <end position="33"/>
    </location>
</feature>
<sequence length="1359" mass="139807">MPGRGRRRRSRTPPRRYSTEPLRPQTAPARTTTNRAVTAIAEADVRIPQALAQTQHRRTSSGGWFRSSRNRPVTAPPVAEIVLPTTTPVASVVTSHSFRRERDGSMSSYPAATCVGGDPNPALADARAAAAAAPPPAPAAAAPAPAPASTGPAGHVSGAEAARLAAARAPPANRGVALPGMAGAANAPPPPLSPATVDRHVASPPAPGGGAAAASRAASDLRLDDVMADTSAPPPLARSNSAAPPPLAPIAPVAAPPLADGASGRWAMAQTVTPPDRPLLSPAVTPETPPLLTPASAAAAAPAPAPARPAAVVSSDAASGGPAPAAAASPGTAARDRPWTTYTGALTPGAASALAGAFTDAPAPAPAAPWWRGTAQTPETTNGPLTEARCAQLAAVARSAAAPDARTGALTLLGDASSDLGRAPAASALALALQGALFADDARVRAEALRTAAKCGLVEVARSVRGDDDVNVRREAARLLAAGAFGDDDVFRNDHTARRTFQKVAALASALRDKSIDEPGLVGQLEKALLKTGVRHERLLEAPLDRCLERHPSAAVRAAAATTAGALGCCECLRRLWLVQPDQTATRPEIVTVRVAAVNALARNGSSTTIRELAAADDLAEVRRAAYEWLARLDDAEGLAERGLGDAVPALRAAAACLLADVLLRRAANDAPTWQWRADAFPRPPPPAFEHAPRRLDASAADGFENAASALIQAAQRDAEENVRGAALESLGRLRCVPGVAVGLEDASEDARLRAVELLEELAGDEAAAALERALDDPSTEVRRRATDALGRLEDPRDALSRVAVRDADPRVRVMTAILLGELKRPQALVETSLADPLYASVRAAAASSIGGLAAQAKEGDADAAAALDGLPLRQLLASRLGDADRSVRGAAAKALDVVEGGNWATIVRGDVNDVTRIHHAPGARATAVLVSLLCDAAEVDDRVAAAVALGGRNYDGAIPPLVVDALCACCAARGSLPAPLRVACLDALAALSVTAALDGSDQVDVACAHALEDAESVEVRRAAALCAGAAKCLSRGRLVHRVAEDPDPTVRIACAQSLREFGNDQGAAWALVAALGDGDARVREHAAASFDGFCGDASAAFRSAVARAVCARLLDRSDKEESSATTKRSAACRALRHLHDFGESTLDALHDALKNDKNVFTRREACRALAALKHPRSLRALAGALRDRRDADMPDLAKEAILGLDYGRGGLLRSNETALFTGPVLKRQDRMVTRTRLKALVLTDQPRLFYCDADGANPKSCDVASLAADGADLSVVVEGGQGRVRLAPLFGDAREWLEARDASARSPGAALAEAWSEAPASAPVAEFVREASDEEVPVAVPSALPSAPPAPTASVPVR</sequence>
<dbReference type="PANTHER" id="PTHR12697">
    <property type="entry name" value="PBS LYASE HEAT-LIKE PROTEIN"/>
    <property type="match status" value="1"/>
</dbReference>
<dbReference type="InterPro" id="IPR011030">
    <property type="entry name" value="Lipovitellin_superhlx_dom"/>
</dbReference>
<organism evidence="2 3">
    <name type="scientific">Pelagomonas calceolata</name>
    <dbReference type="NCBI Taxonomy" id="35677"/>
    <lineage>
        <taxon>Eukaryota</taxon>
        <taxon>Sar</taxon>
        <taxon>Stramenopiles</taxon>
        <taxon>Ochrophyta</taxon>
        <taxon>Pelagophyceae</taxon>
        <taxon>Pelagomonadales</taxon>
        <taxon>Pelagomonadaceae</taxon>
        <taxon>Pelagomonas</taxon>
    </lineage>
</organism>
<feature type="region of interest" description="Disordered" evidence="1">
    <location>
        <begin position="1340"/>
        <end position="1359"/>
    </location>
</feature>
<feature type="region of interest" description="Disordered" evidence="1">
    <location>
        <begin position="135"/>
        <end position="167"/>
    </location>
</feature>
<comment type="caution">
    <text evidence="2">The sequence shown here is derived from an EMBL/GenBank/DDBJ whole genome shotgun (WGS) entry which is preliminary data.</text>
</comment>
<feature type="region of interest" description="Disordered" evidence="1">
    <location>
        <begin position="272"/>
        <end position="300"/>
    </location>
</feature>
<feature type="compositionally biased region" description="Low complexity" evidence="1">
    <location>
        <begin position="313"/>
        <end position="333"/>
    </location>
</feature>
<feature type="compositionally biased region" description="Basic residues" evidence="1">
    <location>
        <begin position="1"/>
        <end position="14"/>
    </location>
</feature>
<name>A0A8J2X6P6_9STRA</name>
<dbReference type="Proteomes" id="UP000789595">
    <property type="component" value="Unassembled WGS sequence"/>
</dbReference>
<dbReference type="Gene3D" id="1.25.10.10">
    <property type="entry name" value="Leucine-rich Repeat Variant"/>
    <property type="match status" value="4"/>
</dbReference>
<protein>
    <recommendedName>
        <fullName evidence="4">HEAT repeat domain-containing protein</fullName>
    </recommendedName>
</protein>
<dbReference type="InterPro" id="IPR011989">
    <property type="entry name" value="ARM-like"/>
</dbReference>
<feature type="region of interest" description="Disordered" evidence="1">
    <location>
        <begin position="313"/>
        <end position="344"/>
    </location>
</feature>
<feature type="region of interest" description="Disordered" evidence="1">
    <location>
        <begin position="180"/>
        <end position="256"/>
    </location>
</feature>
<dbReference type="EMBL" id="CAKKNE010000006">
    <property type="protein sequence ID" value="CAH0378442.1"/>
    <property type="molecule type" value="Genomic_DNA"/>
</dbReference>
<accession>A0A8J2X6P6</accession>
<keyword evidence="3" id="KW-1185">Reference proteome</keyword>
<evidence type="ECO:0000313" key="3">
    <source>
        <dbReference type="Proteomes" id="UP000789595"/>
    </source>
</evidence>
<evidence type="ECO:0000313" key="2">
    <source>
        <dbReference type="EMBL" id="CAH0378442.1"/>
    </source>
</evidence>
<dbReference type="PANTHER" id="PTHR12697:SF5">
    <property type="entry name" value="DEOXYHYPUSINE HYDROXYLASE"/>
    <property type="match status" value="1"/>
</dbReference>
<feature type="region of interest" description="Disordered" evidence="1">
    <location>
        <begin position="93"/>
        <end position="112"/>
    </location>
</feature>
<evidence type="ECO:0008006" key="4">
    <source>
        <dbReference type="Google" id="ProtNLM"/>
    </source>
</evidence>
<feature type="compositionally biased region" description="Low complexity" evidence="1">
    <location>
        <begin position="139"/>
        <end position="167"/>
    </location>
</feature>
<dbReference type="InterPro" id="IPR004155">
    <property type="entry name" value="PBS_lyase_HEAT"/>
</dbReference>
<dbReference type="InterPro" id="IPR016024">
    <property type="entry name" value="ARM-type_fold"/>
</dbReference>
<reference evidence="2" key="1">
    <citation type="submission" date="2021-11" db="EMBL/GenBank/DDBJ databases">
        <authorList>
            <consortium name="Genoscope - CEA"/>
            <person name="William W."/>
        </authorList>
    </citation>
    <scope>NUCLEOTIDE SEQUENCE</scope>
</reference>
<proteinExistence type="predicted"/>
<evidence type="ECO:0000256" key="1">
    <source>
        <dbReference type="SAM" id="MobiDB-lite"/>
    </source>
</evidence>
<dbReference type="SUPFAM" id="SSF48431">
    <property type="entry name" value="Lipovitellin-phosvitin complex, superhelical domain"/>
    <property type="match status" value="1"/>
</dbReference>